<gene>
    <name evidence="2" type="ORF">EVA_04840</name>
</gene>
<keyword evidence="1" id="KW-0812">Transmembrane</keyword>
<evidence type="ECO:0000256" key="1">
    <source>
        <dbReference type="SAM" id="Phobius"/>
    </source>
</evidence>
<feature type="transmembrane region" description="Helical" evidence="1">
    <location>
        <begin position="12"/>
        <end position="38"/>
    </location>
</feature>
<protein>
    <submittedName>
        <fullName evidence="2">Uncharacterized protein</fullName>
    </submittedName>
</protein>
<keyword evidence="1" id="KW-0472">Membrane</keyword>
<proteinExistence type="predicted"/>
<dbReference type="AlphaFoldDB" id="J9D371"/>
<evidence type="ECO:0000313" key="2">
    <source>
        <dbReference type="EMBL" id="EJX07051.1"/>
    </source>
</evidence>
<sequence>MYSFQLELVHSLFFLLQFSNSRCTLCFSLLHCVCLLIYRFLF</sequence>
<organism evidence="2">
    <name type="scientific">gut metagenome</name>
    <dbReference type="NCBI Taxonomy" id="749906"/>
    <lineage>
        <taxon>unclassified sequences</taxon>
        <taxon>metagenomes</taxon>
        <taxon>organismal metagenomes</taxon>
    </lineage>
</organism>
<keyword evidence="1" id="KW-1133">Transmembrane helix</keyword>
<reference evidence="2" key="1">
    <citation type="journal article" date="2012" name="PLoS ONE">
        <title>Gene sets for utilization of primary and secondary nutrition supplies in the distal gut of endangered iberian lynx.</title>
        <authorList>
            <person name="Alcaide M."/>
            <person name="Messina E."/>
            <person name="Richter M."/>
            <person name="Bargiela R."/>
            <person name="Peplies J."/>
            <person name="Huws S.A."/>
            <person name="Newbold C.J."/>
            <person name="Golyshin P.N."/>
            <person name="Simon M.A."/>
            <person name="Lopez G."/>
            <person name="Yakimov M.M."/>
            <person name="Ferrer M."/>
        </authorList>
    </citation>
    <scope>NUCLEOTIDE SEQUENCE</scope>
</reference>
<name>J9D371_9ZZZZ</name>
<accession>J9D371</accession>
<comment type="caution">
    <text evidence="2">The sequence shown here is derived from an EMBL/GenBank/DDBJ whole genome shotgun (WGS) entry which is preliminary data.</text>
</comment>
<dbReference type="EMBL" id="AMCI01000990">
    <property type="protein sequence ID" value="EJX07051.1"/>
    <property type="molecule type" value="Genomic_DNA"/>
</dbReference>